<dbReference type="Gene3D" id="3.20.80.10">
    <property type="entry name" value="Regulatory factor, effector binding domain"/>
    <property type="match status" value="1"/>
</dbReference>
<dbReference type="EMBL" id="BLXT01005502">
    <property type="protein sequence ID" value="GFO23157.1"/>
    <property type="molecule type" value="Genomic_DNA"/>
</dbReference>
<reference evidence="2 3" key="1">
    <citation type="journal article" date="2021" name="Elife">
        <title>Chloroplast acquisition without the gene transfer in kleptoplastic sea slugs, Plakobranchus ocellatus.</title>
        <authorList>
            <person name="Maeda T."/>
            <person name="Takahashi S."/>
            <person name="Yoshida T."/>
            <person name="Shimamura S."/>
            <person name="Takaki Y."/>
            <person name="Nagai Y."/>
            <person name="Toyoda A."/>
            <person name="Suzuki Y."/>
            <person name="Arimoto A."/>
            <person name="Ishii H."/>
            <person name="Satoh N."/>
            <person name="Nishiyama T."/>
            <person name="Hasebe M."/>
            <person name="Maruyama T."/>
            <person name="Minagawa J."/>
            <person name="Obokata J."/>
            <person name="Shigenobu S."/>
        </authorList>
    </citation>
    <scope>NUCLEOTIDE SEQUENCE [LARGE SCALE GENOMIC DNA]</scope>
</reference>
<dbReference type="Pfam" id="PF04832">
    <property type="entry name" value="SOUL"/>
    <property type="match status" value="1"/>
</dbReference>
<dbReference type="SUPFAM" id="SSF55136">
    <property type="entry name" value="Probable bacterial effector-binding domain"/>
    <property type="match status" value="1"/>
</dbReference>
<dbReference type="Proteomes" id="UP000735302">
    <property type="component" value="Unassembled WGS sequence"/>
</dbReference>
<dbReference type="FunFam" id="3.20.80.10:FF:000002">
    <property type="entry name" value="Heme-binding protein 2"/>
    <property type="match status" value="1"/>
</dbReference>
<dbReference type="InterPro" id="IPR006917">
    <property type="entry name" value="SOUL_heme-bd"/>
</dbReference>
<protein>
    <submittedName>
        <fullName evidence="2">Heme-binding protein 2</fullName>
    </submittedName>
</protein>
<sequence length="185" mass="21193">MFGLLKTFVKGLQTPEFVVVDSTKDYEERKYPAGKWVSTTEKNMSHKDATSAAFRRLFKYIQGENQEKQNVEMTAPVTTKVIPGEGPNCESTFTMSFYIPSEHQEKPPKPINPAVFVEERPEQTVFVSTFGGFGDDEKWIKQGQELSKAIGDESKYVTDFYYTVGYDAPFKLVGRRNEVWFVKKD</sequence>
<evidence type="ECO:0000313" key="2">
    <source>
        <dbReference type="EMBL" id="GFO23157.1"/>
    </source>
</evidence>
<evidence type="ECO:0000256" key="1">
    <source>
        <dbReference type="ARBA" id="ARBA00009817"/>
    </source>
</evidence>
<keyword evidence="3" id="KW-1185">Reference proteome</keyword>
<name>A0AAV4BUZ8_9GAST</name>
<evidence type="ECO:0000313" key="3">
    <source>
        <dbReference type="Proteomes" id="UP000735302"/>
    </source>
</evidence>
<dbReference type="PANTHER" id="PTHR11220">
    <property type="entry name" value="HEME-BINDING PROTEIN-RELATED"/>
    <property type="match status" value="1"/>
</dbReference>
<proteinExistence type="inferred from homology"/>
<dbReference type="PANTHER" id="PTHR11220:SF1">
    <property type="entry name" value="HEME-BINDING PROTEIN 2"/>
    <property type="match status" value="1"/>
</dbReference>
<comment type="caution">
    <text evidence="2">The sequence shown here is derived from an EMBL/GenBank/DDBJ whole genome shotgun (WGS) entry which is preliminary data.</text>
</comment>
<dbReference type="AlphaFoldDB" id="A0AAV4BUZ8"/>
<dbReference type="GO" id="GO:0020037">
    <property type="term" value="F:heme binding"/>
    <property type="evidence" value="ECO:0007669"/>
    <property type="project" value="TreeGrafter"/>
</dbReference>
<organism evidence="2 3">
    <name type="scientific">Plakobranchus ocellatus</name>
    <dbReference type="NCBI Taxonomy" id="259542"/>
    <lineage>
        <taxon>Eukaryota</taxon>
        <taxon>Metazoa</taxon>
        <taxon>Spiralia</taxon>
        <taxon>Lophotrochozoa</taxon>
        <taxon>Mollusca</taxon>
        <taxon>Gastropoda</taxon>
        <taxon>Heterobranchia</taxon>
        <taxon>Euthyneura</taxon>
        <taxon>Panpulmonata</taxon>
        <taxon>Sacoglossa</taxon>
        <taxon>Placobranchoidea</taxon>
        <taxon>Plakobranchidae</taxon>
        <taxon>Plakobranchus</taxon>
    </lineage>
</organism>
<dbReference type="InterPro" id="IPR011256">
    <property type="entry name" value="Reg_factor_effector_dom_sf"/>
</dbReference>
<accession>A0AAV4BUZ8</accession>
<comment type="similarity">
    <text evidence="1">Belongs to the HEBP family.</text>
</comment>
<gene>
    <name evidence="2" type="ORF">PoB_004966200</name>
</gene>